<feature type="region of interest" description="Disordered" evidence="4">
    <location>
        <begin position="163"/>
        <end position="200"/>
    </location>
</feature>
<evidence type="ECO:0000313" key="6">
    <source>
        <dbReference type="EMBL" id="NDO72527.1"/>
    </source>
</evidence>
<dbReference type="Gene3D" id="3.30.420.40">
    <property type="match status" value="3"/>
</dbReference>
<dbReference type="SUPFAM" id="SSF53067">
    <property type="entry name" value="Actin-like ATPase domain"/>
    <property type="match status" value="3"/>
</dbReference>
<dbReference type="RefSeq" id="WP_162206126.1">
    <property type="nucleotide sequence ID" value="NZ_VIRB01000167.1"/>
</dbReference>
<dbReference type="EMBL" id="VIRB01000167">
    <property type="protein sequence ID" value="NDO72527.1"/>
    <property type="molecule type" value="Genomic_DNA"/>
</dbReference>
<dbReference type="Proteomes" id="UP000474104">
    <property type="component" value="Unassembled WGS sequence"/>
</dbReference>
<evidence type="ECO:0000256" key="4">
    <source>
        <dbReference type="SAM" id="MobiDB-lite"/>
    </source>
</evidence>
<dbReference type="InterPro" id="IPR018485">
    <property type="entry name" value="FGGY_C"/>
</dbReference>
<gene>
    <name evidence="6" type="ORF">FMM80_29445</name>
</gene>
<dbReference type="PANTHER" id="PTHR43095">
    <property type="entry name" value="SUGAR KINASE"/>
    <property type="match status" value="1"/>
</dbReference>
<dbReference type="GO" id="GO:0005975">
    <property type="term" value="P:carbohydrate metabolic process"/>
    <property type="evidence" value="ECO:0007669"/>
    <property type="project" value="InterPro"/>
</dbReference>
<dbReference type="InterPro" id="IPR000577">
    <property type="entry name" value="Carb_kinase_FGGY"/>
</dbReference>
<name>A0A9X5CDI7_9FIRM</name>
<keyword evidence="3" id="KW-0418">Kinase</keyword>
<dbReference type="Pfam" id="PF02782">
    <property type="entry name" value="FGGY_C"/>
    <property type="match status" value="1"/>
</dbReference>
<accession>A0A9X5CDI7</accession>
<dbReference type="PANTHER" id="PTHR43095:SF5">
    <property type="entry name" value="XYLULOSE KINASE"/>
    <property type="match status" value="1"/>
</dbReference>
<evidence type="ECO:0000256" key="3">
    <source>
        <dbReference type="ARBA" id="ARBA00022777"/>
    </source>
</evidence>
<dbReference type="AlphaFoldDB" id="A0A9X5CDI7"/>
<evidence type="ECO:0000256" key="1">
    <source>
        <dbReference type="ARBA" id="ARBA00009156"/>
    </source>
</evidence>
<dbReference type="PIRSF" id="PIRSF000538">
    <property type="entry name" value="GlpK"/>
    <property type="match status" value="1"/>
</dbReference>
<evidence type="ECO:0000313" key="7">
    <source>
        <dbReference type="Proteomes" id="UP000474104"/>
    </source>
</evidence>
<proteinExistence type="inferred from homology"/>
<comment type="caution">
    <text evidence="6">The sequence shown here is derived from an EMBL/GenBank/DDBJ whole genome shotgun (WGS) entry which is preliminary data.</text>
</comment>
<feature type="domain" description="Carbohydrate kinase FGGY C-terminal" evidence="5">
    <location>
        <begin position="283"/>
        <end position="451"/>
    </location>
</feature>
<reference evidence="6 7" key="1">
    <citation type="submission" date="2019-07" db="EMBL/GenBank/DDBJ databases">
        <title>Draft genome sequences of 15 bacterial species constituting the stable defined intestinal microbiota of the GM15 gnotobiotic mouse model.</title>
        <authorList>
            <person name="Elie C."/>
            <person name="Mathieu A."/>
            <person name="Saliou A."/>
            <person name="Darnaud M."/>
            <person name="Leulier F."/>
            <person name="Tamellini A."/>
        </authorList>
    </citation>
    <scope>NUCLEOTIDE SEQUENCE [LARGE SCALE GENOMIC DNA]</scope>
    <source>
        <strain evidence="7">ASF 502</strain>
    </source>
</reference>
<protein>
    <recommendedName>
        <fullName evidence="5">Carbohydrate kinase FGGY C-terminal domain-containing protein</fullName>
    </recommendedName>
</protein>
<sequence>MNKPDCLLGIDLGTSSVKLLLKYRDGRTVKARESYAEPAPLGWWRAIKKALSRLELQGLGAIGLSSQVGTYVVDNREVISWGGKEGAEELAEIREHWSRDFFLQEISMPNPNLISYPIPRLLYIKRHYPEAEKVCQPKDFLCEMLTGSYVTDPWSWRGLTKMPGAPSIQSSRRQENQTVDPDFQSSRRQENQIGDSHIHPNRGLTDVSGCTYSRICLERIGFPFSKLPEMRSPLDLAGFTKEIPIEGGVLPAGIPVFVGMNDFFASLLGMGVLEPGSLFDISGTSEHLGIVEERIHPDTELVSGPYLSGNVHYGVTASGGASLAYGMELFGYEEVHPAQNLDRTPPIFLPYINGERAPIWDADARGMFFGIHGDCRKSDMAYGVLEGVLFSLWHIYEYMGKPRADSMRVSGGAASNAVLNQMKAELFGVPVLVPKETETSALGACMTAAVGLGWFSDYREAAERFCAIRECVSPWGQYKRMLEQRFAIYKELYPATKKLLGDGF</sequence>
<organism evidence="6 7">
    <name type="scientific">Schaedlerella arabinosiphila</name>
    <dbReference type="NCBI Taxonomy" id="2044587"/>
    <lineage>
        <taxon>Bacteria</taxon>
        <taxon>Bacillati</taxon>
        <taxon>Bacillota</taxon>
        <taxon>Clostridia</taxon>
        <taxon>Lachnospirales</taxon>
        <taxon>Lachnospiraceae</taxon>
        <taxon>Schaedlerella</taxon>
    </lineage>
</organism>
<dbReference type="InterPro" id="IPR043129">
    <property type="entry name" value="ATPase_NBD"/>
</dbReference>
<comment type="similarity">
    <text evidence="1">Belongs to the FGGY kinase family.</text>
</comment>
<dbReference type="InterPro" id="IPR050406">
    <property type="entry name" value="FGGY_Carb_Kinase"/>
</dbReference>
<dbReference type="GO" id="GO:0016301">
    <property type="term" value="F:kinase activity"/>
    <property type="evidence" value="ECO:0007669"/>
    <property type="project" value="UniProtKB-KW"/>
</dbReference>
<feature type="compositionally biased region" description="Polar residues" evidence="4">
    <location>
        <begin position="167"/>
        <end position="184"/>
    </location>
</feature>
<keyword evidence="2" id="KW-0808">Transferase</keyword>
<evidence type="ECO:0000259" key="5">
    <source>
        <dbReference type="Pfam" id="PF02782"/>
    </source>
</evidence>
<evidence type="ECO:0000256" key="2">
    <source>
        <dbReference type="ARBA" id="ARBA00022679"/>
    </source>
</evidence>